<evidence type="ECO:0000313" key="2">
    <source>
        <dbReference type="Proteomes" id="UP000317763"/>
    </source>
</evidence>
<dbReference type="GO" id="GO:0006508">
    <property type="term" value="P:proteolysis"/>
    <property type="evidence" value="ECO:0007669"/>
    <property type="project" value="UniProtKB-KW"/>
</dbReference>
<protein>
    <submittedName>
        <fullName evidence="1">Protease synthase and sporulation protein PAI 2</fullName>
    </submittedName>
</protein>
<reference evidence="1 2" key="1">
    <citation type="submission" date="2019-07" db="EMBL/GenBank/DDBJ databases">
        <title>Tepidimonas taiwanensis I1-1 draft genome.</title>
        <authorList>
            <person name="Da Costa M.S."/>
            <person name="Froufe H.J.C."/>
            <person name="Egas C."/>
            <person name="Albuquerque L."/>
        </authorList>
    </citation>
    <scope>NUCLEOTIDE SEQUENCE [LARGE SCALE GENOMIC DNA]</scope>
    <source>
        <strain evidence="1 2">I1-1</strain>
    </source>
</reference>
<dbReference type="InterPro" id="IPR007396">
    <property type="entry name" value="TR_PAI2-type"/>
</dbReference>
<dbReference type="STRING" id="307486.GCA_000807215_01761"/>
<name>A0A554X9P1_9BURK</name>
<dbReference type="Proteomes" id="UP000317763">
    <property type="component" value="Unassembled WGS sequence"/>
</dbReference>
<keyword evidence="1" id="KW-0378">Hydrolase</keyword>
<sequence length="109" mass="12101">MYLPPQFRCDDPAIAAELMRAHPFASLISADHDGLPFVTHLALHLQEHEGGWVLLGHVAKGNPHGRHLQARPWAVVTFLGPHAYLAPAVYLDRKDRLGLPREQSPDATM</sequence>
<dbReference type="Pfam" id="PF04299">
    <property type="entry name" value="FMN_bind_2"/>
    <property type="match status" value="1"/>
</dbReference>
<dbReference type="SUPFAM" id="SSF50475">
    <property type="entry name" value="FMN-binding split barrel"/>
    <property type="match status" value="1"/>
</dbReference>
<dbReference type="GO" id="GO:0008233">
    <property type="term" value="F:peptidase activity"/>
    <property type="evidence" value="ECO:0007669"/>
    <property type="project" value="UniProtKB-KW"/>
</dbReference>
<dbReference type="EMBL" id="VJOM01000009">
    <property type="protein sequence ID" value="TSE32538.1"/>
    <property type="molecule type" value="Genomic_DNA"/>
</dbReference>
<dbReference type="PANTHER" id="PTHR35802:SF1">
    <property type="entry name" value="PROTEASE SYNTHASE AND SPORULATION PROTEIN PAI 2"/>
    <property type="match status" value="1"/>
</dbReference>
<comment type="caution">
    <text evidence="1">The sequence shown here is derived from an EMBL/GenBank/DDBJ whole genome shotgun (WGS) entry which is preliminary data.</text>
</comment>
<evidence type="ECO:0000313" key="1">
    <source>
        <dbReference type="EMBL" id="TSE32538.1"/>
    </source>
</evidence>
<keyword evidence="1" id="KW-0645">Protease</keyword>
<dbReference type="AlphaFoldDB" id="A0A554X9P1"/>
<keyword evidence="2" id="KW-1185">Reference proteome</keyword>
<dbReference type="OrthoDB" id="9794948at2"/>
<gene>
    <name evidence="1" type="primary">paiB</name>
    <name evidence="1" type="ORF">Ttaiw_01093</name>
</gene>
<dbReference type="Gene3D" id="2.30.110.10">
    <property type="entry name" value="Electron Transport, Fmn-binding Protein, Chain A"/>
    <property type="match status" value="1"/>
</dbReference>
<organism evidence="1 2">
    <name type="scientific">Tepidimonas taiwanensis</name>
    <dbReference type="NCBI Taxonomy" id="307486"/>
    <lineage>
        <taxon>Bacteria</taxon>
        <taxon>Pseudomonadati</taxon>
        <taxon>Pseudomonadota</taxon>
        <taxon>Betaproteobacteria</taxon>
        <taxon>Burkholderiales</taxon>
        <taxon>Tepidimonas</taxon>
    </lineage>
</organism>
<dbReference type="PANTHER" id="PTHR35802">
    <property type="entry name" value="PROTEASE SYNTHASE AND SPORULATION PROTEIN PAI 2"/>
    <property type="match status" value="1"/>
</dbReference>
<dbReference type="InterPro" id="IPR012349">
    <property type="entry name" value="Split_barrel_FMN-bd"/>
</dbReference>
<proteinExistence type="predicted"/>
<accession>A0A554X9P1</accession>